<organism evidence="1 2">
    <name type="scientific">Clonorchis sinensis</name>
    <name type="common">Chinese liver fluke</name>
    <dbReference type="NCBI Taxonomy" id="79923"/>
    <lineage>
        <taxon>Eukaryota</taxon>
        <taxon>Metazoa</taxon>
        <taxon>Spiralia</taxon>
        <taxon>Lophotrochozoa</taxon>
        <taxon>Platyhelminthes</taxon>
        <taxon>Trematoda</taxon>
        <taxon>Digenea</taxon>
        <taxon>Opisthorchiida</taxon>
        <taxon>Opisthorchiata</taxon>
        <taxon>Opisthorchiidae</taxon>
        <taxon>Clonorchis</taxon>
    </lineage>
</organism>
<dbReference type="InParanoid" id="A0A3R7JWA6"/>
<name>A0A3R7JWA6_CLOSI</name>
<reference evidence="1 2" key="1">
    <citation type="journal article" date="2018" name="Biotechnol. Adv.">
        <title>Improved genomic resources and new bioinformatic workflow for the carcinogenic parasite Clonorchis sinensis: Biotechnological implications.</title>
        <authorList>
            <person name="Wang D."/>
            <person name="Korhonen P.K."/>
            <person name="Gasser R.B."/>
            <person name="Young N.D."/>
        </authorList>
    </citation>
    <scope>NUCLEOTIDE SEQUENCE [LARGE SCALE GENOMIC DNA]</scope>
    <source>
        <strain evidence="1">Cs-k2</strain>
    </source>
</reference>
<protein>
    <submittedName>
        <fullName evidence="1">Uncharacterized protein</fullName>
    </submittedName>
</protein>
<dbReference type="Proteomes" id="UP000286415">
    <property type="component" value="Unassembled WGS sequence"/>
</dbReference>
<dbReference type="EMBL" id="NIRI02000056">
    <property type="protein sequence ID" value="KAG5444698.1"/>
    <property type="molecule type" value="Genomic_DNA"/>
</dbReference>
<accession>A0A3R7JWA6</accession>
<comment type="caution">
    <text evidence="1">The sequence shown here is derived from an EMBL/GenBank/DDBJ whole genome shotgun (WGS) entry which is preliminary data.</text>
</comment>
<sequence>MAGGFTPVKVILLVTLLLAMVLSIISLAITDFGWAKQSSKMQASLAFNIIGLLSIIAASIFFLILFFACQKLYKLFMVLVIVLTVISLISFSIATGTAYHPNNPSYGAWVLSAVWNSVLAIVISIIFLVMND</sequence>
<proteinExistence type="predicted"/>
<gene>
    <name evidence="1" type="ORF">CSKR_107751</name>
</gene>
<dbReference type="AlphaFoldDB" id="A0A3R7JWA6"/>
<reference evidence="1 2" key="2">
    <citation type="journal article" date="2021" name="Genomics">
        <title>High-quality reference genome for Clonorchis sinensis.</title>
        <authorList>
            <person name="Young N.D."/>
            <person name="Stroehlein A.J."/>
            <person name="Kinkar L."/>
            <person name="Wang T."/>
            <person name="Sohn W.M."/>
            <person name="Chang B.C.H."/>
            <person name="Kaur P."/>
            <person name="Weisz D."/>
            <person name="Dudchenko O."/>
            <person name="Aiden E.L."/>
            <person name="Korhonen P.K."/>
            <person name="Gasser R.B."/>
        </authorList>
    </citation>
    <scope>NUCLEOTIDE SEQUENCE [LARGE SCALE GENOMIC DNA]</scope>
    <source>
        <strain evidence="1">Cs-k2</strain>
    </source>
</reference>
<dbReference type="OrthoDB" id="6271515at2759"/>
<evidence type="ECO:0000313" key="1">
    <source>
        <dbReference type="EMBL" id="KAG5444698.1"/>
    </source>
</evidence>
<evidence type="ECO:0000313" key="2">
    <source>
        <dbReference type="Proteomes" id="UP000286415"/>
    </source>
</evidence>
<keyword evidence="2" id="KW-1185">Reference proteome</keyword>